<dbReference type="RefSeq" id="WP_072310507.1">
    <property type="nucleotide sequence ID" value="NZ_FMIQ01000082.1"/>
</dbReference>
<gene>
    <name evidence="1" type="ORF">BN1044_04433</name>
</gene>
<dbReference type="Proteomes" id="UP000094844">
    <property type="component" value="Unassembled WGS sequence"/>
</dbReference>
<accession>A0A1C6Z736</accession>
<sequence>MKSHFFNGYYCLVDTINEDTLYSAINTDKSNHLVIAYTSGKSSADITVFGKVVTNTGVMPQPFRISNNSEHAQSNVHLTRISQNDSFVAVWDEATDENEKSIFIRYFSLDANGALHSQQVPQKISDSAGINVAPRVIPNTASGLFFVTWFSILNQSIQMQYLSFDEAADTFKDASYITELEGTVDAAFFADDLNLHTSARLNLCLTQAENSDIIAVNIDDHSVGFFECYCSNNKIIQTNLLEYQTTAIKKFATAYDSFNKKLKIVYTLEYTDGGETEVSYSDVYGDSITYFPRKKMMPKVGTDRLELNLSNHKTSFPAIQPFTCTTDISDIRFIIAWKTDADGICFNEFNSDFIPLTVESNINSAGVNASAPSIAVTDNQKGVVFGAAGIESNALYQSGVLMAIETLSANSISK</sequence>
<organism evidence="1 2">
    <name type="scientific">Hafnia alvei</name>
    <dbReference type="NCBI Taxonomy" id="569"/>
    <lineage>
        <taxon>Bacteria</taxon>
        <taxon>Pseudomonadati</taxon>
        <taxon>Pseudomonadota</taxon>
        <taxon>Gammaproteobacteria</taxon>
        <taxon>Enterobacterales</taxon>
        <taxon>Hafniaceae</taxon>
        <taxon>Hafnia</taxon>
    </lineage>
</organism>
<dbReference type="EMBL" id="FMIQ01000082">
    <property type="protein sequence ID" value="SCM54921.1"/>
    <property type="molecule type" value="Genomic_DNA"/>
</dbReference>
<evidence type="ECO:0000313" key="2">
    <source>
        <dbReference type="Proteomes" id="UP000094844"/>
    </source>
</evidence>
<dbReference type="AlphaFoldDB" id="A0A1C6Z736"/>
<evidence type="ECO:0000313" key="1">
    <source>
        <dbReference type="EMBL" id="SCM54921.1"/>
    </source>
</evidence>
<name>A0A1C6Z736_HAFAL</name>
<proteinExistence type="predicted"/>
<protein>
    <submittedName>
        <fullName evidence="1">Uncharacterized protein</fullName>
    </submittedName>
</protein>
<reference evidence="1 2" key="1">
    <citation type="submission" date="2016-09" db="EMBL/GenBank/DDBJ databases">
        <authorList>
            <person name="Capua I."/>
            <person name="De Benedictis P."/>
            <person name="Joannis T."/>
            <person name="Lombin L.H."/>
            <person name="Cattoli G."/>
        </authorList>
    </citation>
    <scope>NUCLEOTIDE SEQUENCE [LARGE SCALE GENOMIC DNA]</scope>
    <source>
        <strain evidence="1 2">GB001</strain>
    </source>
</reference>
<dbReference type="OrthoDB" id="6638668at2"/>